<proteinExistence type="predicted"/>
<feature type="domain" description="Putative zinc-ribbon" evidence="1">
    <location>
        <begin position="5"/>
        <end position="27"/>
    </location>
</feature>
<dbReference type="Proteomes" id="UP000470051">
    <property type="component" value="Unassembled WGS sequence"/>
</dbReference>
<dbReference type="InterPro" id="IPR059113">
    <property type="entry name" value="Znf_ribbon"/>
</dbReference>
<gene>
    <name evidence="2" type="ORF">GPY42_22950</name>
</gene>
<protein>
    <submittedName>
        <fullName evidence="2">Zinc ribbon domain-containing protein</fullName>
    </submittedName>
</protein>
<keyword evidence="3" id="KW-1185">Reference proteome</keyword>
<evidence type="ECO:0000313" key="3">
    <source>
        <dbReference type="Proteomes" id="UP000470051"/>
    </source>
</evidence>
<dbReference type="EMBL" id="WSFE01000056">
    <property type="protein sequence ID" value="NDL27874.1"/>
    <property type="molecule type" value="Genomic_DNA"/>
</dbReference>
<accession>A0ABX0B7S6</accession>
<evidence type="ECO:0000259" key="1">
    <source>
        <dbReference type="Pfam" id="PF13248"/>
    </source>
</evidence>
<reference evidence="2 3" key="1">
    <citation type="submission" date="2019-12" db="EMBL/GenBank/DDBJ databases">
        <title>Engineering Photorhabdus to improve their lethality against agricultural pests.</title>
        <authorList>
            <person name="Machado R.A.R."/>
        </authorList>
    </citation>
    <scope>NUCLEOTIDE SEQUENCE [LARGE SCALE GENOMIC DNA]</scope>
    <source>
        <strain evidence="2 3">M-HU2</strain>
    </source>
</reference>
<comment type="caution">
    <text evidence="2">The sequence shown here is derived from an EMBL/GenBank/DDBJ whole genome shotgun (WGS) entry which is preliminary data.</text>
</comment>
<organism evidence="2 3">
    <name type="scientific">Photorhabdus kayaii</name>
    <dbReference type="NCBI Taxonomy" id="230088"/>
    <lineage>
        <taxon>Bacteria</taxon>
        <taxon>Pseudomonadati</taxon>
        <taxon>Pseudomonadota</taxon>
        <taxon>Gammaproteobacteria</taxon>
        <taxon>Enterobacterales</taxon>
        <taxon>Morganellaceae</taxon>
        <taxon>Photorhabdus</taxon>
    </lineage>
</organism>
<evidence type="ECO:0000313" key="2">
    <source>
        <dbReference type="EMBL" id="NDL27874.1"/>
    </source>
</evidence>
<sequence>MEGDVKCPYCAEFIKSGAIKCKHCGSDVQAKMQAEEKNSFRPIDMPIESFFIRRKVGFDVNEDNIKSMVEKIKIANPNVDNSLIINRYRNDIRLIMAKLPPQTRDEFYEKYKYWIGE</sequence>
<name>A0ABX0B7S6_9GAMM</name>
<dbReference type="Pfam" id="PF13248">
    <property type="entry name" value="Zn_ribbon_3"/>
    <property type="match status" value="1"/>
</dbReference>